<keyword evidence="2" id="KW-0472">Membrane</keyword>
<feature type="region of interest" description="Disordered" evidence="1">
    <location>
        <begin position="1"/>
        <end position="22"/>
    </location>
</feature>
<accession>A0ABN2X3V9</accession>
<keyword evidence="4" id="KW-1185">Reference proteome</keyword>
<feature type="transmembrane region" description="Helical" evidence="2">
    <location>
        <begin position="54"/>
        <end position="77"/>
    </location>
</feature>
<feature type="transmembrane region" description="Helical" evidence="2">
    <location>
        <begin position="125"/>
        <end position="146"/>
    </location>
</feature>
<evidence type="ECO:0000256" key="2">
    <source>
        <dbReference type="SAM" id="Phobius"/>
    </source>
</evidence>
<keyword evidence="2" id="KW-1133">Transmembrane helix</keyword>
<comment type="caution">
    <text evidence="3">The sequence shown here is derived from an EMBL/GenBank/DDBJ whole genome shotgun (WGS) entry which is preliminary data.</text>
</comment>
<feature type="transmembrane region" description="Helical" evidence="2">
    <location>
        <begin position="83"/>
        <end position="104"/>
    </location>
</feature>
<proteinExistence type="predicted"/>
<evidence type="ECO:0000313" key="3">
    <source>
        <dbReference type="EMBL" id="GAA2104069.1"/>
    </source>
</evidence>
<keyword evidence="2" id="KW-0812">Transmembrane</keyword>
<reference evidence="3 4" key="1">
    <citation type="journal article" date="2019" name="Int. J. Syst. Evol. Microbiol.">
        <title>The Global Catalogue of Microorganisms (GCM) 10K type strain sequencing project: providing services to taxonomists for standard genome sequencing and annotation.</title>
        <authorList>
            <consortium name="The Broad Institute Genomics Platform"/>
            <consortium name="The Broad Institute Genome Sequencing Center for Infectious Disease"/>
            <person name="Wu L."/>
            <person name="Ma J."/>
        </authorList>
    </citation>
    <scope>NUCLEOTIDE SEQUENCE [LARGE SCALE GENOMIC DNA]</scope>
    <source>
        <strain evidence="3 4">JCM 15900</strain>
    </source>
</reference>
<feature type="transmembrane region" description="Helical" evidence="2">
    <location>
        <begin position="166"/>
        <end position="185"/>
    </location>
</feature>
<gene>
    <name evidence="3" type="ORF">GCM10009823_28490</name>
</gene>
<dbReference type="Proteomes" id="UP001500984">
    <property type="component" value="Unassembled WGS sequence"/>
</dbReference>
<evidence type="ECO:0000313" key="4">
    <source>
        <dbReference type="Proteomes" id="UP001500984"/>
    </source>
</evidence>
<dbReference type="RefSeq" id="WP_344337979.1">
    <property type="nucleotide sequence ID" value="NZ_BAAAPZ010000017.1"/>
</dbReference>
<sequence>MSTAQPHEFGSPGRGTPDSRGHRFAREQRRFARAADRITGLTDPSMGDERERDIILRAGTVSMTTAIYTFIGLGLLLAATGAILQSGLAILASAVPNLAYFLYCSSEGVDNAQVYSRTAPRRRRWGLAIGAICALVWLGLLAAYAVTGAPLIDVSWVTSRMENTSTWTGALVGGVAGIAVTFVVFRFMARSGRRRAEAERTAPDED</sequence>
<organism evidence="3 4">
    <name type="scientific">Brevibacterium salitolerans</name>
    <dbReference type="NCBI Taxonomy" id="1403566"/>
    <lineage>
        <taxon>Bacteria</taxon>
        <taxon>Bacillati</taxon>
        <taxon>Actinomycetota</taxon>
        <taxon>Actinomycetes</taxon>
        <taxon>Micrococcales</taxon>
        <taxon>Brevibacteriaceae</taxon>
        <taxon>Brevibacterium</taxon>
    </lineage>
</organism>
<evidence type="ECO:0000256" key="1">
    <source>
        <dbReference type="SAM" id="MobiDB-lite"/>
    </source>
</evidence>
<dbReference type="EMBL" id="BAAAPZ010000017">
    <property type="protein sequence ID" value="GAA2104069.1"/>
    <property type="molecule type" value="Genomic_DNA"/>
</dbReference>
<protein>
    <submittedName>
        <fullName evidence="3">Uncharacterized protein</fullName>
    </submittedName>
</protein>
<name>A0ABN2X3V9_9MICO</name>